<organism evidence="1 2">
    <name type="scientific">Cystoisospora suis</name>
    <dbReference type="NCBI Taxonomy" id="483139"/>
    <lineage>
        <taxon>Eukaryota</taxon>
        <taxon>Sar</taxon>
        <taxon>Alveolata</taxon>
        <taxon>Apicomplexa</taxon>
        <taxon>Conoidasida</taxon>
        <taxon>Coccidia</taxon>
        <taxon>Eucoccidiorida</taxon>
        <taxon>Eimeriorina</taxon>
        <taxon>Sarcocystidae</taxon>
        <taxon>Cystoisospora</taxon>
    </lineage>
</organism>
<feature type="non-terminal residue" evidence="1">
    <location>
        <position position="1"/>
    </location>
</feature>
<evidence type="ECO:0000313" key="1">
    <source>
        <dbReference type="EMBL" id="PHJ17901.1"/>
    </source>
</evidence>
<reference evidence="1 2" key="1">
    <citation type="journal article" date="2017" name="Int. J. Parasitol.">
        <title>The genome of the protozoan parasite Cystoisospora suis and a reverse vaccinology approach to identify vaccine candidates.</title>
        <authorList>
            <person name="Palmieri N."/>
            <person name="Shrestha A."/>
            <person name="Ruttkowski B."/>
            <person name="Beck T."/>
            <person name="Vogl C."/>
            <person name="Tomley F."/>
            <person name="Blake D.P."/>
            <person name="Joachim A."/>
        </authorList>
    </citation>
    <scope>NUCLEOTIDE SEQUENCE [LARGE SCALE GENOMIC DNA]</scope>
    <source>
        <strain evidence="1 2">Wien I</strain>
    </source>
</reference>
<dbReference type="GeneID" id="94431620"/>
<gene>
    <name evidence="1" type="ORF">CSUI_008275</name>
</gene>
<dbReference type="EMBL" id="MIGC01004588">
    <property type="protein sequence ID" value="PHJ17901.1"/>
    <property type="molecule type" value="Genomic_DNA"/>
</dbReference>
<dbReference type="Proteomes" id="UP000221165">
    <property type="component" value="Unassembled WGS sequence"/>
</dbReference>
<keyword evidence="2" id="KW-1185">Reference proteome</keyword>
<dbReference type="RefSeq" id="XP_067919615.1">
    <property type="nucleotide sequence ID" value="XM_068068409.1"/>
</dbReference>
<dbReference type="AlphaFoldDB" id="A0A2C6JPL8"/>
<name>A0A2C6JPL8_9APIC</name>
<sequence length="39" mass="4764">ASLAPEWPHKCVKKKRMLRCSLRDRYLRETTQTVYRRSV</sequence>
<protein>
    <submittedName>
        <fullName evidence="1">Uncharacterized protein</fullName>
    </submittedName>
</protein>
<dbReference type="VEuPathDB" id="ToxoDB:CSUI_008275"/>
<evidence type="ECO:0000313" key="2">
    <source>
        <dbReference type="Proteomes" id="UP000221165"/>
    </source>
</evidence>
<proteinExistence type="predicted"/>
<accession>A0A2C6JPL8</accession>
<comment type="caution">
    <text evidence="1">The sequence shown here is derived from an EMBL/GenBank/DDBJ whole genome shotgun (WGS) entry which is preliminary data.</text>
</comment>